<evidence type="ECO:0000313" key="2">
    <source>
        <dbReference type="Proteomes" id="UP000028741"/>
    </source>
</evidence>
<reference evidence="1 2" key="1">
    <citation type="journal article" date="2014" name="Arch. Virol.">
        <title>Complete genome sequence of a broad-host-range lytic Dickeya spp. bacteriophage ?D5.</title>
        <authorList>
            <person name="Czajkowski R."/>
            <person name="Ozymko Z."/>
            <person name="Zwirowski S."/>
            <person name="Lojkowska E."/>
        </authorList>
    </citation>
    <scope>NUCLEOTIDE SEQUENCE [LARGE SCALE GENOMIC DNA]</scope>
</reference>
<keyword evidence="2" id="KW-1185">Reference proteome</keyword>
<dbReference type="GeneID" id="22113423"/>
<sequence>MKKPRITGHQLSVLYGIENFEKGHRRYGEWYLHPKSWTNDKGNTVWTFHVCPNAGGFTSVKGDPWDTRTGASLLSKGLIEPSGSMVHDGSYVNWPNTEVTFYRLTELGKSYL</sequence>
<dbReference type="KEGG" id="vg:22113423"/>
<accession>A0A075E0Z9</accession>
<evidence type="ECO:0000313" key="1">
    <source>
        <dbReference type="EMBL" id="AHZ60179.1"/>
    </source>
</evidence>
<dbReference type="Proteomes" id="UP000028741">
    <property type="component" value="Segment"/>
</dbReference>
<gene>
    <name evidence="1" type="ORF">DA66_0185</name>
</gene>
<proteinExistence type="predicted"/>
<protein>
    <submittedName>
        <fullName evidence="1">Uncharacterized protein</fullName>
    </submittedName>
</protein>
<dbReference type="RefSeq" id="YP_009103024.1">
    <property type="nucleotide sequence ID" value="NC_025452.1"/>
</dbReference>
<dbReference type="EMBL" id="KJ716335">
    <property type="protein sequence ID" value="AHZ60179.1"/>
    <property type="molecule type" value="Genomic_DNA"/>
</dbReference>
<organism evidence="1 2">
    <name type="scientific">Dickeya phage RC-2014</name>
    <dbReference type="NCBI Taxonomy" id="1477406"/>
    <lineage>
        <taxon>Viruses</taxon>
        <taxon>Duplodnaviria</taxon>
        <taxon>Heunggongvirae</taxon>
        <taxon>Uroviricota</taxon>
        <taxon>Caudoviricetes</taxon>
        <taxon>Pantevenvirales</taxon>
        <taxon>Ackermannviridae</taxon>
        <taxon>Aglimvirinae</taxon>
        <taxon>Limestonevirus</taxon>
        <taxon>Limestonevirus RC2014</taxon>
    </lineage>
</organism>
<name>A0A075E0Z9_9CAUD</name>